<dbReference type="GO" id="GO:0140013">
    <property type="term" value="P:meiotic nuclear division"/>
    <property type="evidence" value="ECO:0007669"/>
    <property type="project" value="TreeGrafter"/>
</dbReference>
<gene>
    <name evidence="3" type="ORF">H671_3g9568</name>
</gene>
<accession>A0A061I8U8</accession>
<protein>
    <submittedName>
        <fullName evidence="3">Synaptonemal complex protein 2</fullName>
    </submittedName>
</protein>
<dbReference type="PANTHER" id="PTHR15607">
    <property type="entry name" value="SYNAPTONEMAL COMPLEX PROTEIN-RELATED"/>
    <property type="match status" value="1"/>
</dbReference>
<dbReference type="InterPro" id="IPR024835">
    <property type="entry name" value="SYCP2-like"/>
</dbReference>
<feature type="domain" description="Synaptonemal complex protein 2 Spt16M-like" evidence="2">
    <location>
        <begin position="1"/>
        <end position="56"/>
    </location>
</feature>
<dbReference type="AlphaFoldDB" id="A0A061I8U8"/>
<dbReference type="InterPro" id="IPR040560">
    <property type="entry name" value="SYCP2_SLD"/>
</dbReference>
<dbReference type="Proteomes" id="UP000030759">
    <property type="component" value="Unassembled WGS sequence"/>
</dbReference>
<dbReference type="GO" id="GO:0000800">
    <property type="term" value="C:lateral element"/>
    <property type="evidence" value="ECO:0007669"/>
    <property type="project" value="TreeGrafter"/>
</dbReference>
<reference evidence="4" key="1">
    <citation type="journal article" date="2013" name="Nat. Biotechnol.">
        <title>Chinese hamster genome sequenced from sorted chromosomes.</title>
        <authorList>
            <person name="Brinkrolf K."/>
            <person name="Rupp O."/>
            <person name="Laux H."/>
            <person name="Kollin F."/>
            <person name="Ernst W."/>
            <person name="Linke B."/>
            <person name="Kofler R."/>
            <person name="Romand S."/>
            <person name="Hesse F."/>
            <person name="Budach W.E."/>
            <person name="Galosy S."/>
            <person name="Muller D."/>
            <person name="Noll T."/>
            <person name="Wienberg J."/>
            <person name="Jostock T."/>
            <person name="Leonard M."/>
            <person name="Grillari J."/>
            <person name="Tauch A."/>
            <person name="Goesmann A."/>
            <person name="Helk B."/>
            <person name="Mott J.E."/>
            <person name="Puhler A."/>
            <person name="Borth N."/>
        </authorList>
    </citation>
    <scope>NUCLEOTIDE SEQUENCE [LARGE SCALE GENOMIC DNA]</scope>
    <source>
        <strain evidence="4">17A/GY</strain>
    </source>
</reference>
<proteinExistence type="predicted"/>
<name>A0A061I8U8_CRIGR</name>
<dbReference type="GO" id="GO:0000779">
    <property type="term" value="C:condensed chromosome, centromeric region"/>
    <property type="evidence" value="ECO:0007669"/>
    <property type="project" value="TreeGrafter"/>
</dbReference>
<feature type="compositionally biased region" description="Basic and acidic residues" evidence="1">
    <location>
        <begin position="98"/>
        <end position="115"/>
    </location>
</feature>
<feature type="compositionally biased region" description="Polar residues" evidence="1">
    <location>
        <begin position="124"/>
        <end position="135"/>
    </location>
</feature>
<dbReference type="EMBL" id="KE672182">
    <property type="protein sequence ID" value="ERE79493.1"/>
    <property type="molecule type" value="Genomic_DNA"/>
</dbReference>
<sequence length="402" mass="45804">MRKPADEKLEEFWIDFNLGSRSVTFYIDSRESALWEPVQLSKEAVVKFSAVEHAEESTILPGFVGDDDDLVDDDDDDRCLITRSFDVQSEPAQTDTEDSSHEKSKPQDPKQEVTSKHKYPSDMQEPSTQTQASKLNDTKKDSAFEGDAEQDRRRPAKLTPVWKRISGRSDTTLPKFSDVKLQELRSLHPLGSLSPLEHPEFEENVPQIGNRETFMENISFKHKLENSEHTGDISTSSQEDVPENANSSAFKTAFENFTRDLKRKFELKQKEIPLSSEKAKEVPGCLIRFWNQIHTCRLNKLERFHRSVLQELSDMEKDLQALNHLEEDALASPLFVLSLGTKRTFSRGKKRSNECLVEIVVPFQEFWEKGSADLRSLCDQQTLRDQGSLSAGPSCGPNMTFS</sequence>
<evidence type="ECO:0000259" key="2">
    <source>
        <dbReference type="Pfam" id="PF18584"/>
    </source>
</evidence>
<feature type="region of interest" description="Disordered" evidence="1">
    <location>
        <begin position="83"/>
        <end position="161"/>
    </location>
</feature>
<evidence type="ECO:0000313" key="4">
    <source>
        <dbReference type="Proteomes" id="UP000030759"/>
    </source>
</evidence>
<evidence type="ECO:0000313" key="3">
    <source>
        <dbReference type="EMBL" id="ERE79493.1"/>
    </source>
</evidence>
<dbReference type="PANTHER" id="PTHR15607:SF14">
    <property type="entry name" value="SYNAPTONEMAL COMPLEX PROTEIN 2-LIKE"/>
    <property type="match status" value="1"/>
</dbReference>
<dbReference type="Pfam" id="PF18584">
    <property type="entry name" value="SYCP2_SLD"/>
    <property type="match status" value="1"/>
</dbReference>
<feature type="compositionally biased region" description="Polar residues" evidence="1">
    <location>
        <begin position="85"/>
        <end position="94"/>
    </location>
</feature>
<feature type="compositionally biased region" description="Basic and acidic residues" evidence="1">
    <location>
        <begin position="136"/>
        <end position="153"/>
    </location>
</feature>
<organism evidence="3 4">
    <name type="scientific">Cricetulus griseus</name>
    <name type="common">Chinese hamster</name>
    <name type="synonym">Cricetulus barabensis griseus</name>
    <dbReference type="NCBI Taxonomy" id="10029"/>
    <lineage>
        <taxon>Eukaryota</taxon>
        <taxon>Metazoa</taxon>
        <taxon>Chordata</taxon>
        <taxon>Craniata</taxon>
        <taxon>Vertebrata</taxon>
        <taxon>Euteleostomi</taxon>
        <taxon>Mammalia</taxon>
        <taxon>Eutheria</taxon>
        <taxon>Euarchontoglires</taxon>
        <taxon>Glires</taxon>
        <taxon>Rodentia</taxon>
        <taxon>Myomorpha</taxon>
        <taxon>Muroidea</taxon>
        <taxon>Cricetidae</taxon>
        <taxon>Cricetinae</taxon>
        <taxon>Cricetulus</taxon>
    </lineage>
</organism>
<evidence type="ECO:0000256" key="1">
    <source>
        <dbReference type="SAM" id="MobiDB-lite"/>
    </source>
</evidence>